<comment type="subcellular location">
    <subcellularLocation>
        <location evidence="1">Cell surface</location>
    </subcellularLocation>
</comment>
<evidence type="ECO:0000256" key="1">
    <source>
        <dbReference type="ARBA" id="ARBA00004241"/>
    </source>
</evidence>
<comment type="caution">
    <text evidence="4">The sequence shown here is derived from an EMBL/GenBank/DDBJ whole genome shotgun (WGS) entry which is preliminary data.</text>
</comment>
<evidence type="ECO:0000313" key="4">
    <source>
        <dbReference type="EMBL" id="MBM7620468.1"/>
    </source>
</evidence>
<sequence>MNLFAKVFRDERGVTLLELLAVLVISSIILGTMYSSFIMGVNLYKKIGIESQLRDEADIILATMLNDLNRIQPEAILYNSDESYIELYSVKTLIKNDYYYKNEDLLDIIQNSASIQFVLKPKANDNTKYDLYKTYFDPTVKQVKINSDSVYLMPINEGGNIMSYECTNKKVSLSNIEKVCDSGVITTKFKLGHLEYSETDNKLFVEPLEFISEFGY</sequence>
<dbReference type="EMBL" id="JAFBED010000004">
    <property type="protein sequence ID" value="MBM7620468.1"/>
    <property type="molecule type" value="Genomic_DNA"/>
</dbReference>
<evidence type="ECO:0000256" key="2">
    <source>
        <dbReference type="ARBA" id="ARBA00023287"/>
    </source>
</evidence>
<dbReference type="NCBIfam" id="TIGR02532">
    <property type="entry name" value="IV_pilin_GFxxxE"/>
    <property type="match status" value="1"/>
</dbReference>
<feature type="transmembrane region" description="Helical" evidence="3">
    <location>
        <begin position="20"/>
        <end position="44"/>
    </location>
</feature>
<accession>A0ABS2P164</accession>
<keyword evidence="3" id="KW-0812">Transmembrane</keyword>
<proteinExistence type="predicted"/>
<protein>
    <submittedName>
        <fullName evidence="4">Prepilin-type N-terminal cleavage/methylation domain-containing protein</fullName>
    </submittedName>
</protein>
<dbReference type="Proteomes" id="UP000737402">
    <property type="component" value="Unassembled WGS sequence"/>
</dbReference>
<keyword evidence="3" id="KW-0472">Membrane</keyword>
<keyword evidence="5" id="KW-1185">Reference proteome</keyword>
<organism evidence="4 5">
    <name type="scientific">Sutcliffiella tianshenii</name>
    <dbReference type="NCBI Taxonomy" id="1463404"/>
    <lineage>
        <taxon>Bacteria</taxon>
        <taxon>Bacillati</taxon>
        <taxon>Bacillota</taxon>
        <taxon>Bacilli</taxon>
        <taxon>Bacillales</taxon>
        <taxon>Bacillaceae</taxon>
        <taxon>Sutcliffiella</taxon>
    </lineage>
</organism>
<gene>
    <name evidence="4" type="ORF">JOC95_002321</name>
</gene>
<keyword evidence="2" id="KW-0178">Competence</keyword>
<dbReference type="RefSeq" id="WP_204416142.1">
    <property type="nucleotide sequence ID" value="NZ_JAFBED010000004.1"/>
</dbReference>
<name>A0ABS2P164_9BACI</name>
<dbReference type="InterPro" id="IPR012902">
    <property type="entry name" value="N_methyl_site"/>
</dbReference>
<dbReference type="PROSITE" id="PS00409">
    <property type="entry name" value="PROKAR_NTER_METHYL"/>
    <property type="match status" value="1"/>
</dbReference>
<evidence type="ECO:0000313" key="5">
    <source>
        <dbReference type="Proteomes" id="UP000737402"/>
    </source>
</evidence>
<reference evidence="4 5" key="1">
    <citation type="submission" date="2021-01" db="EMBL/GenBank/DDBJ databases">
        <title>Genomic Encyclopedia of Type Strains, Phase IV (KMG-IV): sequencing the most valuable type-strain genomes for metagenomic binning, comparative biology and taxonomic classification.</title>
        <authorList>
            <person name="Goeker M."/>
        </authorList>
    </citation>
    <scope>NUCLEOTIDE SEQUENCE [LARGE SCALE GENOMIC DNA]</scope>
    <source>
        <strain evidence="4 5">DSM 25879</strain>
    </source>
</reference>
<dbReference type="Pfam" id="PF07963">
    <property type="entry name" value="N_methyl"/>
    <property type="match status" value="1"/>
</dbReference>
<keyword evidence="3" id="KW-1133">Transmembrane helix</keyword>
<evidence type="ECO:0000256" key="3">
    <source>
        <dbReference type="SAM" id="Phobius"/>
    </source>
</evidence>